<proteinExistence type="predicted"/>
<dbReference type="OrthoDB" id="7726014at2"/>
<dbReference type="AlphaFoldDB" id="A0A2M8IXR0"/>
<organism evidence="1 2">
    <name type="scientific">Pseudooceanicola lipolyticus</name>
    <dbReference type="NCBI Taxonomy" id="2029104"/>
    <lineage>
        <taxon>Bacteria</taxon>
        <taxon>Pseudomonadati</taxon>
        <taxon>Pseudomonadota</taxon>
        <taxon>Alphaproteobacteria</taxon>
        <taxon>Rhodobacterales</taxon>
        <taxon>Paracoccaceae</taxon>
        <taxon>Pseudooceanicola</taxon>
    </lineage>
</organism>
<comment type="caution">
    <text evidence="1">The sequence shown here is derived from an EMBL/GenBank/DDBJ whole genome shotgun (WGS) entry which is preliminary data.</text>
</comment>
<dbReference type="EMBL" id="PGTB01000098">
    <property type="protein sequence ID" value="PJE35335.1"/>
    <property type="molecule type" value="Genomic_DNA"/>
</dbReference>
<dbReference type="Proteomes" id="UP000231553">
    <property type="component" value="Unassembled WGS sequence"/>
</dbReference>
<keyword evidence="2" id="KW-1185">Reference proteome</keyword>
<dbReference type="Gene3D" id="3.30.70.100">
    <property type="match status" value="1"/>
</dbReference>
<name>A0A2M8IXR0_9RHOB</name>
<sequence length="96" mass="10708">MRYVTITTWELMSGADFDLALESVRAKRLPALRELGAERVQIVRTSDRTVAAISEWPDQETRDAASRAIQAVRDKVRKEDLTRMTGEMSGAVVASV</sequence>
<evidence type="ECO:0000313" key="1">
    <source>
        <dbReference type="EMBL" id="PJE35335.1"/>
    </source>
</evidence>
<gene>
    <name evidence="1" type="ORF">CVM52_17695</name>
</gene>
<dbReference type="RefSeq" id="WP_100163786.1">
    <property type="nucleotide sequence ID" value="NZ_PGTB01000098.1"/>
</dbReference>
<protein>
    <recommendedName>
        <fullName evidence="3">ABM domain-containing protein</fullName>
    </recommendedName>
</protein>
<accession>A0A2M8IXR0</accession>
<evidence type="ECO:0008006" key="3">
    <source>
        <dbReference type="Google" id="ProtNLM"/>
    </source>
</evidence>
<evidence type="ECO:0000313" key="2">
    <source>
        <dbReference type="Proteomes" id="UP000231553"/>
    </source>
</evidence>
<reference evidence="1 2" key="1">
    <citation type="journal article" date="2018" name="Int. J. Syst. Evol. Microbiol.">
        <title>Pseudooceanicola lipolyticus sp. nov., a marine alphaproteobacterium, reclassification of Oceanicola flagellatus as Pseudooceanicola flagellatus comb. nov. and emended description of the genus Pseudooceanicola.</title>
        <authorList>
            <person name="Huang M.-M."/>
            <person name="Guo L.-L."/>
            <person name="Wu Y.-H."/>
            <person name="Lai Q.-L."/>
            <person name="Shao Z.-Z."/>
            <person name="Wang C.-S."/>
            <person name="Wu M."/>
            <person name="Xu X.-W."/>
        </authorList>
    </citation>
    <scope>NUCLEOTIDE SEQUENCE [LARGE SCALE GENOMIC DNA]</scope>
    <source>
        <strain evidence="1 2">157</strain>
    </source>
</reference>